<dbReference type="InterPro" id="IPR036986">
    <property type="entry name" value="S4_RNA-bd_sf"/>
</dbReference>
<organism evidence="11 12">
    <name type="scientific">Allochromatium humboldtianum</name>
    <dbReference type="NCBI Taxonomy" id="504901"/>
    <lineage>
        <taxon>Bacteria</taxon>
        <taxon>Pseudomonadati</taxon>
        <taxon>Pseudomonadota</taxon>
        <taxon>Gammaproteobacteria</taxon>
        <taxon>Chromatiales</taxon>
        <taxon>Chromatiaceae</taxon>
        <taxon>Allochromatium</taxon>
    </lineage>
</organism>
<dbReference type="InterPro" id="IPR020103">
    <property type="entry name" value="PsdUridine_synth_cat_dom_sf"/>
</dbReference>
<evidence type="ECO:0000256" key="4">
    <source>
        <dbReference type="ARBA" id="ARBA00023235"/>
    </source>
</evidence>
<dbReference type="GO" id="GO:0000455">
    <property type="term" value="P:enzyme-directed rRNA pseudouridine synthesis"/>
    <property type="evidence" value="ECO:0007669"/>
    <property type="project" value="UniProtKB-ARBA"/>
</dbReference>
<dbReference type="FunFam" id="3.30.70.580:FF:000009">
    <property type="entry name" value="Pseudouridine synthase"/>
    <property type="match status" value="1"/>
</dbReference>
<dbReference type="PANTHER" id="PTHR47683:SF3">
    <property type="entry name" value="RIBOSOMAL LARGE SUBUNIT PSEUDOURIDINE SYNTHASE B"/>
    <property type="match status" value="1"/>
</dbReference>
<keyword evidence="12" id="KW-1185">Reference proteome</keyword>
<dbReference type="PROSITE" id="PS01149">
    <property type="entry name" value="PSI_RSU"/>
    <property type="match status" value="1"/>
</dbReference>
<name>A0A850R4J8_9GAMM</name>
<evidence type="ECO:0000256" key="5">
    <source>
        <dbReference type="ARBA" id="ARBA00036944"/>
    </source>
</evidence>
<dbReference type="NCBIfam" id="NF007976">
    <property type="entry name" value="PRK10700.1"/>
    <property type="match status" value="1"/>
</dbReference>
<proteinExistence type="inferred from homology"/>
<accession>A0A850R4J8</accession>
<dbReference type="Proteomes" id="UP000592294">
    <property type="component" value="Unassembled WGS sequence"/>
</dbReference>
<evidence type="ECO:0000259" key="10">
    <source>
        <dbReference type="SMART" id="SM00363"/>
    </source>
</evidence>
<reference evidence="11 12" key="1">
    <citation type="submission" date="2020-06" db="EMBL/GenBank/DDBJ databases">
        <title>Whole-genome sequence of Allochromatium humboldtianum DSM 21881, type strain.</title>
        <authorList>
            <person name="Kyndt J.A."/>
            <person name="Meyer T.E."/>
        </authorList>
    </citation>
    <scope>NUCLEOTIDE SEQUENCE [LARGE SCALE GENOMIC DNA]</scope>
    <source>
        <strain evidence="11 12">DSM 21881</strain>
    </source>
</reference>
<dbReference type="GO" id="GO:0005829">
    <property type="term" value="C:cytosol"/>
    <property type="evidence" value="ECO:0007669"/>
    <property type="project" value="UniProtKB-ARBA"/>
</dbReference>
<evidence type="ECO:0000256" key="2">
    <source>
        <dbReference type="ARBA" id="ARBA00022552"/>
    </source>
</evidence>
<keyword evidence="3 7" id="KW-0694">RNA-binding</keyword>
<sequence>MKNDRQPPRRPGSGDEPVRLQKLLAEAGLGSRRQIEGWISEGRVRVNGQLAKLGDQATRADRIRVDGRDVTLKPKRDSETQIIVYHKPEGELVTRRDPEERPTVFRRLPRPKQGRWIAVGRLDINTSGLILFTTDGELANRLMHPSREIEREYSVRILGEVAPETLERLMAGIELDDGPAKFERITEQGGTGANHWYNVVLREGRNREVRRLWEAAGCTVSRLIRIRYGNVELGRRLFPGNWRPLTDEERAELMALAGLRVLERPRPRRSAPGAVKPWRSKPDGGSTSGEGSKWGRRPR</sequence>
<comment type="function">
    <text evidence="6">Responsible for synthesis of pseudouridine from uracil-2605 in 23S ribosomal RNA.</text>
</comment>
<dbReference type="CDD" id="cd00165">
    <property type="entry name" value="S4"/>
    <property type="match status" value="1"/>
</dbReference>
<dbReference type="SUPFAM" id="SSF55174">
    <property type="entry name" value="Alpha-L RNA-binding motif"/>
    <property type="match status" value="1"/>
</dbReference>
<dbReference type="Gene3D" id="3.30.2350.10">
    <property type="entry name" value="Pseudouridine synthase"/>
    <property type="match status" value="1"/>
</dbReference>
<evidence type="ECO:0000256" key="7">
    <source>
        <dbReference type="PROSITE-ProRule" id="PRU00182"/>
    </source>
</evidence>
<dbReference type="FunFam" id="3.10.290.10:FF:000003">
    <property type="entry name" value="Pseudouridine synthase"/>
    <property type="match status" value="1"/>
</dbReference>
<dbReference type="InterPro" id="IPR050343">
    <property type="entry name" value="RsuA_PseudoU_synthase"/>
</dbReference>
<feature type="domain" description="RNA-binding S4" evidence="10">
    <location>
        <begin position="18"/>
        <end position="80"/>
    </location>
</feature>
<evidence type="ECO:0000256" key="3">
    <source>
        <dbReference type="ARBA" id="ARBA00022884"/>
    </source>
</evidence>
<dbReference type="GO" id="GO:0003723">
    <property type="term" value="F:RNA binding"/>
    <property type="evidence" value="ECO:0007669"/>
    <property type="project" value="UniProtKB-KW"/>
</dbReference>
<dbReference type="PROSITE" id="PS50889">
    <property type="entry name" value="S4"/>
    <property type="match status" value="1"/>
</dbReference>
<dbReference type="InterPro" id="IPR002942">
    <property type="entry name" value="S4_RNA-bd"/>
</dbReference>
<evidence type="ECO:0000256" key="8">
    <source>
        <dbReference type="RuleBase" id="RU003887"/>
    </source>
</evidence>
<dbReference type="CDD" id="cd02556">
    <property type="entry name" value="PseudoU_synth_RluB"/>
    <property type="match status" value="1"/>
</dbReference>
<keyword evidence="4 8" id="KW-0413">Isomerase</keyword>
<dbReference type="InterPro" id="IPR006145">
    <property type="entry name" value="PsdUridine_synth_RsuA/RluA"/>
</dbReference>
<dbReference type="Gene3D" id="3.10.290.10">
    <property type="entry name" value="RNA-binding S4 domain"/>
    <property type="match status" value="1"/>
</dbReference>
<dbReference type="Pfam" id="PF01479">
    <property type="entry name" value="S4"/>
    <property type="match status" value="1"/>
</dbReference>
<gene>
    <name evidence="11" type="ORF">HW932_10130</name>
</gene>
<keyword evidence="2" id="KW-0698">rRNA processing</keyword>
<dbReference type="RefSeq" id="WP_176976383.1">
    <property type="nucleotide sequence ID" value="NZ_JABZEO010000006.1"/>
</dbReference>
<protein>
    <recommendedName>
        <fullName evidence="8">Pseudouridine synthase</fullName>
        <ecNumber evidence="8">5.4.99.-</ecNumber>
    </recommendedName>
</protein>
<dbReference type="InterPro" id="IPR000748">
    <property type="entry name" value="PsdUridine_synth_RsuA/RluB/E/F"/>
</dbReference>
<dbReference type="Pfam" id="PF00849">
    <property type="entry name" value="PseudoU_synth_2"/>
    <property type="match status" value="1"/>
</dbReference>
<dbReference type="AlphaFoldDB" id="A0A850R4J8"/>
<evidence type="ECO:0000256" key="9">
    <source>
        <dbReference type="SAM" id="MobiDB-lite"/>
    </source>
</evidence>
<evidence type="ECO:0000313" key="12">
    <source>
        <dbReference type="Proteomes" id="UP000592294"/>
    </source>
</evidence>
<evidence type="ECO:0000313" key="11">
    <source>
        <dbReference type="EMBL" id="NVZ09619.1"/>
    </source>
</evidence>
<evidence type="ECO:0000256" key="1">
    <source>
        <dbReference type="ARBA" id="ARBA00008348"/>
    </source>
</evidence>
<dbReference type="EMBL" id="JABZEO010000006">
    <property type="protein sequence ID" value="NVZ09619.1"/>
    <property type="molecule type" value="Genomic_DNA"/>
</dbReference>
<dbReference type="SMART" id="SM00363">
    <property type="entry name" value="S4"/>
    <property type="match status" value="1"/>
</dbReference>
<feature type="region of interest" description="Disordered" evidence="9">
    <location>
        <begin position="265"/>
        <end position="299"/>
    </location>
</feature>
<comment type="similarity">
    <text evidence="1 8">Belongs to the pseudouridine synthase RsuA family.</text>
</comment>
<comment type="caution">
    <text evidence="11">The sequence shown here is derived from an EMBL/GenBank/DDBJ whole genome shotgun (WGS) entry which is preliminary data.</text>
</comment>
<comment type="catalytic activity">
    <reaction evidence="5">
        <text>uridine(2605) in 23S rRNA = pseudouridine(2605) in 23S rRNA</text>
        <dbReference type="Rhea" id="RHEA:42520"/>
        <dbReference type="Rhea" id="RHEA-COMP:10095"/>
        <dbReference type="Rhea" id="RHEA-COMP:10096"/>
        <dbReference type="ChEBI" id="CHEBI:65314"/>
        <dbReference type="ChEBI" id="CHEBI:65315"/>
        <dbReference type="EC" id="5.4.99.22"/>
    </reaction>
</comment>
<dbReference type="GO" id="GO:0160139">
    <property type="term" value="F:23S rRNA pseudouridine(2605) synthase activity"/>
    <property type="evidence" value="ECO:0007669"/>
    <property type="project" value="UniProtKB-EC"/>
</dbReference>
<dbReference type="EC" id="5.4.99.-" evidence="8"/>
<evidence type="ECO:0000256" key="6">
    <source>
        <dbReference type="ARBA" id="ARBA00037383"/>
    </source>
</evidence>
<dbReference type="InterPro" id="IPR018496">
    <property type="entry name" value="PsdUridine_synth_RsuA/RluB_CS"/>
</dbReference>
<dbReference type="FunFam" id="3.30.70.1560:FF:000001">
    <property type="entry name" value="Pseudouridine synthase"/>
    <property type="match status" value="1"/>
</dbReference>
<dbReference type="PANTHER" id="PTHR47683">
    <property type="entry name" value="PSEUDOURIDINE SYNTHASE FAMILY PROTEIN-RELATED"/>
    <property type="match status" value="1"/>
</dbReference>
<dbReference type="NCBIfam" id="TIGR00093">
    <property type="entry name" value="pseudouridine synthase"/>
    <property type="match status" value="1"/>
</dbReference>
<dbReference type="SUPFAM" id="SSF55120">
    <property type="entry name" value="Pseudouridine synthase"/>
    <property type="match status" value="1"/>
</dbReference>